<dbReference type="SUPFAM" id="SSF64518">
    <property type="entry name" value="Phase 1 flagellin"/>
    <property type="match status" value="1"/>
</dbReference>
<evidence type="ECO:0000256" key="1">
    <source>
        <dbReference type="ARBA" id="ARBA00005709"/>
    </source>
</evidence>
<evidence type="ECO:0000259" key="6">
    <source>
        <dbReference type="Pfam" id="PF00700"/>
    </source>
</evidence>
<dbReference type="NCBIfam" id="NF004669">
    <property type="entry name" value="PRK06008.1"/>
    <property type="match status" value="1"/>
</dbReference>
<organism evidence="7 8">
    <name type="scientific">Hyphomicrobium sulfonivorans</name>
    <dbReference type="NCBI Taxonomy" id="121290"/>
    <lineage>
        <taxon>Bacteria</taxon>
        <taxon>Pseudomonadati</taxon>
        <taxon>Pseudomonadota</taxon>
        <taxon>Alphaproteobacteria</taxon>
        <taxon>Hyphomicrobiales</taxon>
        <taxon>Hyphomicrobiaceae</taxon>
        <taxon>Hyphomicrobium</taxon>
    </lineage>
</organism>
<feature type="domain" description="Flagellin C-terminal" evidence="6">
    <location>
        <begin position="267"/>
        <end position="349"/>
    </location>
</feature>
<evidence type="ECO:0000256" key="2">
    <source>
        <dbReference type="ARBA" id="ARBA00023143"/>
    </source>
</evidence>
<dbReference type="GO" id="GO:0009288">
    <property type="term" value="C:bacterial-type flagellum"/>
    <property type="evidence" value="ECO:0007669"/>
    <property type="project" value="UniProtKB-SubCell"/>
</dbReference>
<protein>
    <recommendedName>
        <fullName evidence="3">Flagellin</fullName>
    </recommendedName>
</protein>
<gene>
    <name evidence="7" type="ORF">APY04_1992</name>
</gene>
<dbReference type="InterPro" id="IPR046358">
    <property type="entry name" value="Flagellin_C"/>
</dbReference>
<dbReference type="EMBL" id="LMTR01000065">
    <property type="protein sequence ID" value="KWT67427.1"/>
    <property type="molecule type" value="Genomic_DNA"/>
</dbReference>
<accession>A0A109BFY8</accession>
<dbReference type="InterPro" id="IPR001492">
    <property type="entry name" value="Flagellin"/>
</dbReference>
<dbReference type="AlphaFoldDB" id="A0A109BFY8"/>
<feature type="domain" description="Flagellin N-terminal" evidence="5">
    <location>
        <begin position="6"/>
        <end position="139"/>
    </location>
</feature>
<evidence type="ECO:0000256" key="4">
    <source>
        <dbReference type="SAM" id="Coils"/>
    </source>
</evidence>
<dbReference type="PANTHER" id="PTHR42792:SF1">
    <property type="entry name" value="FLAGELLAR HOOK-ASSOCIATED PROTEIN 3"/>
    <property type="match status" value="1"/>
</dbReference>
<keyword evidence="3" id="KW-0964">Secreted</keyword>
<dbReference type="PANTHER" id="PTHR42792">
    <property type="entry name" value="FLAGELLIN"/>
    <property type="match status" value="1"/>
</dbReference>
<name>A0A109BFY8_HYPSL</name>
<proteinExistence type="inferred from homology"/>
<sequence length="349" mass="37870">MKTTFISTNSMSAATRQALAKVQQQLADAHLEMTTSRYADVGKTLGYKAGDTISLRQEFARLNTIIDTNSTVTSRLKSSQSVLQNLVDTGRDFVGQLLGSRVGGASALNVKAEAQSRLDGFIDAMNMAFGDGYLFAGVNSDVKPMADYFSTPASASKQSVANAFFAEFGIYQDDPAAANISAADMQTFLDTTFSDLFADPAWTSDWSSASSQNARSRISSSELLETSTNANESAFRKFAQAYTMIADLGVENLGQPAFEAIIDKATQLVNEAIQEVGDLQARLGISEQRVGDASERMKLQVDILTRQVKTLEEVDPNEAAVRINQMLTQMEISYALTSRIMGLSLLKYI</sequence>
<keyword evidence="4" id="KW-0175">Coiled coil</keyword>
<comment type="caution">
    <text evidence="7">The sequence shown here is derived from an EMBL/GenBank/DDBJ whole genome shotgun (WGS) entry which is preliminary data.</text>
</comment>
<evidence type="ECO:0000313" key="8">
    <source>
        <dbReference type="Proteomes" id="UP000059074"/>
    </source>
</evidence>
<feature type="coiled-coil region" evidence="4">
    <location>
        <begin position="262"/>
        <end position="314"/>
    </location>
</feature>
<comment type="subcellular location">
    <subcellularLocation>
        <location evidence="3">Secreted</location>
    </subcellularLocation>
    <subcellularLocation>
        <location evidence="3">Bacterial flagellum</location>
    </subcellularLocation>
</comment>
<keyword evidence="2 3" id="KW-0975">Bacterial flagellum</keyword>
<reference evidence="7 8" key="1">
    <citation type="submission" date="2015-10" db="EMBL/GenBank/DDBJ databases">
        <title>Transcriptomic analysis of a linuron degrading triple-species bacterial consortium.</title>
        <authorList>
            <person name="Albers P."/>
        </authorList>
    </citation>
    <scope>NUCLEOTIDE SEQUENCE [LARGE SCALE GENOMIC DNA]</scope>
    <source>
        <strain evidence="7 8">WDL6</strain>
    </source>
</reference>
<dbReference type="PATRIC" id="fig|121290.4.peg.3389"/>
<dbReference type="GO" id="GO:0005576">
    <property type="term" value="C:extracellular region"/>
    <property type="evidence" value="ECO:0007669"/>
    <property type="project" value="UniProtKB-SubCell"/>
</dbReference>
<dbReference type="Gene3D" id="1.20.1330.10">
    <property type="entry name" value="f41 fragment of flagellin, N-terminal domain"/>
    <property type="match status" value="1"/>
</dbReference>
<dbReference type="Proteomes" id="UP000059074">
    <property type="component" value="Unassembled WGS sequence"/>
</dbReference>
<comment type="function">
    <text evidence="3">Flagellin is the subunit protein which polymerizes to form the filaments of bacterial flagella.</text>
</comment>
<dbReference type="STRING" id="121290.APY04_1992"/>
<comment type="similarity">
    <text evidence="1 3">Belongs to the bacterial flagellin family.</text>
</comment>
<evidence type="ECO:0000313" key="7">
    <source>
        <dbReference type="EMBL" id="KWT67427.1"/>
    </source>
</evidence>
<dbReference type="Pfam" id="PF00700">
    <property type="entry name" value="Flagellin_C"/>
    <property type="match status" value="1"/>
</dbReference>
<dbReference type="InterPro" id="IPR001029">
    <property type="entry name" value="Flagellin_N"/>
</dbReference>
<dbReference type="GO" id="GO:0005198">
    <property type="term" value="F:structural molecule activity"/>
    <property type="evidence" value="ECO:0007669"/>
    <property type="project" value="UniProtKB-UniRule"/>
</dbReference>
<dbReference type="RefSeq" id="WP_173952669.1">
    <property type="nucleotide sequence ID" value="NZ_JAEFBX010000001.1"/>
</dbReference>
<dbReference type="Pfam" id="PF00669">
    <property type="entry name" value="Flagellin_N"/>
    <property type="match status" value="1"/>
</dbReference>
<keyword evidence="8" id="KW-1185">Reference proteome</keyword>
<evidence type="ECO:0000256" key="3">
    <source>
        <dbReference type="RuleBase" id="RU362073"/>
    </source>
</evidence>
<evidence type="ECO:0000259" key="5">
    <source>
        <dbReference type="Pfam" id="PF00669"/>
    </source>
</evidence>